<dbReference type="Gene3D" id="3.90.70.10">
    <property type="entry name" value="Cysteine proteinases"/>
    <property type="match status" value="1"/>
</dbReference>
<dbReference type="FunFam" id="3.90.70.10:FF:000130">
    <property type="entry name" value="Cysteine proteinase 1"/>
    <property type="match status" value="1"/>
</dbReference>
<sequence length="529" mass="59184">AVTDLNTKSNSEYKQGLVEVLSAHTQVVSGVNYHLKLRVAETECKKDSDAQPSACIPKENGAFQECDVTIWSQPWLNKRQVTKSDCKPAPQTKKSTGDPKSVDVSSPEVQEAAKFSLKFIDRGSNSMYKHALIRVLDAKVQTVSGKKYFLTLEIGESECTKHHDEENCGVREGNSLNDRCNVVVWDRPWLNKKSVIDVRCGLRIKRSIVNKPNNMNAVHVNKFEEFKTKYNKVYADVVEHDKRFRIFRANLKKIQAFQENEQGSAIYGPNMFADLTAKEFKQKYLGLKPGPGPKPSPHHMVAAQIPDVTLPTDFDWREHNAVTPVKNQGQCGSCWAFSVTGNIEGQWAIHHGNLVSLSEQELVDCDKTDSGCNGGYMTQAYEAIEKIGGLETEDEYPYDAKDETCKFNQSDVAVTVVSSLNITTNETQIAQWLFTNGPISIGINANAMQFYMGGVSHPFKFLCDKNQLDHGVLLVGFGVHRSSIRHKLLPYWLIKNSWGPRWGEKGYYRVYRGDGTCGVNQMASSAVVG</sequence>
<keyword evidence="9" id="KW-0325">Glycoprotein</keyword>
<dbReference type="SMART" id="SM00043">
    <property type="entry name" value="CY"/>
    <property type="match status" value="2"/>
</dbReference>
<evidence type="ECO:0000259" key="12">
    <source>
        <dbReference type="SMART" id="SM00645"/>
    </source>
</evidence>
<evidence type="ECO:0000256" key="3">
    <source>
        <dbReference type="ARBA" id="ARBA00022670"/>
    </source>
</evidence>
<dbReference type="InterPro" id="IPR046350">
    <property type="entry name" value="Cystatin_sf"/>
</dbReference>
<dbReference type="InterPro" id="IPR025661">
    <property type="entry name" value="Pept_asp_AS"/>
</dbReference>
<feature type="domain" description="Peptidase C1A papain C-terminal" evidence="12">
    <location>
        <begin position="310"/>
        <end position="527"/>
    </location>
</feature>
<dbReference type="InterPro" id="IPR013128">
    <property type="entry name" value="Peptidase_C1A"/>
</dbReference>
<feature type="non-terminal residue" evidence="14">
    <location>
        <position position="1"/>
    </location>
</feature>
<dbReference type="GO" id="GO:0008234">
    <property type="term" value="F:cysteine-type peptidase activity"/>
    <property type="evidence" value="ECO:0007669"/>
    <property type="project" value="UniProtKB-KW"/>
</dbReference>
<comment type="similarity">
    <text evidence="1">Belongs to the peptidase C1 family.</text>
</comment>
<dbReference type="AlphaFoldDB" id="A0A1B6M6Y6"/>
<dbReference type="InterPro" id="IPR000010">
    <property type="entry name" value="Cystatin_dom"/>
</dbReference>
<keyword evidence="8" id="KW-1015">Disulfide bond</keyword>
<evidence type="ECO:0000256" key="2">
    <source>
        <dbReference type="ARBA" id="ARBA00009403"/>
    </source>
</evidence>
<dbReference type="PROSITE" id="PS00640">
    <property type="entry name" value="THIOL_PROTEASE_ASN"/>
    <property type="match status" value="1"/>
</dbReference>
<feature type="domain" description="Cystatin" evidence="11">
    <location>
        <begin position="1"/>
        <end position="87"/>
    </location>
</feature>
<evidence type="ECO:0000256" key="6">
    <source>
        <dbReference type="ARBA" id="ARBA00022807"/>
    </source>
</evidence>
<evidence type="ECO:0000259" key="13">
    <source>
        <dbReference type="SMART" id="SM00848"/>
    </source>
</evidence>
<proteinExistence type="inferred from homology"/>
<dbReference type="InterPro" id="IPR025660">
    <property type="entry name" value="Pept_his_AS"/>
</dbReference>
<evidence type="ECO:0000256" key="10">
    <source>
        <dbReference type="SAM" id="MobiDB-lite"/>
    </source>
</evidence>
<dbReference type="GO" id="GO:0006508">
    <property type="term" value="P:proteolysis"/>
    <property type="evidence" value="ECO:0007669"/>
    <property type="project" value="UniProtKB-KW"/>
</dbReference>
<dbReference type="PRINTS" id="PR00705">
    <property type="entry name" value="PAPAIN"/>
</dbReference>
<dbReference type="SMART" id="SM00645">
    <property type="entry name" value="Pept_C1"/>
    <property type="match status" value="1"/>
</dbReference>
<evidence type="ECO:0000256" key="1">
    <source>
        <dbReference type="ARBA" id="ARBA00008455"/>
    </source>
</evidence>
<dbReference type="PROSITE" id="PS00139">
    <property type="entry name" value="THIOL_PROTEASE_CYS"/>
    <property type="match status" value="1"/>
</dbReference>
<comment type="similarity">
    <text evidence="2">Belongs to the cystatin family.</text>
</comment>
<evidence type="ECO:0000256" key="7">
    <source>
        <dbReference type="ARBA" id="ARBA00023145"/>
    </source>
</evidence>
<gene>
    <name evidence="14" type="ORF">g.28587</name>
</gene>
<dbReference type="Gene3D" id="3.10.450.10">
    <property type="match status" value="2"/>
</dbReference>
<dbReference type="InterPro" id="IPR013201">
    <property type="entry name" value="Prot_inhib_I29"/>
</dbReference>
<keyword evidence="5" id="KW-0378">Hydrolase</keyword>
<dbReference type="PANTHER" id="PTHR12411">
    <property type="entry name" value="CYSTEINE PROTEASE FAMILY C1-RELATED"/>
    <property type="match status" value="1"/>
</dbReference>
<evidence type="ECO:0008006" key="15">
    <source>
        <dbReference type="Google" id="ProtNLM"/>
    </source>
</evidence>
<dbReference type="Pfam" id="PF00031">
    <property type="entry name" value="Cystatin"/>
    <property type="match status" value="2"/>
</dbReference>
<dbReference type="SMART" id="SM00848">
    <property type="entry name" value="Inhibitor_I29"/>
    <property type="match status" value="1"/>
</dbReference>
<dbReference type="SUPFAM" id="SSF54403">
    <property type="entry name" value="Cystatin/monellin"/>
    <property type="match status" value="2"/>
</dbReference>
<feature type="region of interest" description="Disordered" evidence="10">
    <location>
        <begin position="81"/>
        <end position="105"/>
    </location>
</feature>
<dbReference type="FunFam" id="3.10.450.10:FF:000004">
    <property type="entry name" value="Cystatin C"/>
    <property type="match status" value="1"/>
</dbReference>
<dbReference type="PROSITE" id="PS00639">
    <property type="entry name" value="THIOL_PROTEASE_HIS"/>
    <property type="match status" value="1"/>
</dbReference>
<keyword evidence="4" id="KW-0732">Signal</keyword>
<dbReference type="Pfam" id="PF08246">
    <property type="entry name" value="Inhibitor_I29"/>
    <property type="match status" value="1"/>
</dbReference>
<dbReference type="InterPro" id="IPR038765">
    <property type="entry name" value="Papain-like_cys_pep_sf"/>
</dbReference>
<evidence type="ECO:0000313" key="14">
    <source>
        <dbReference type="EMBL" id="JAT31685.1"/>
    </source>
</evidence>
<protein>
    <recommendedName>
        <fullName evidence="15">Cysteine proteinase</fullName>
    </recommendedName>
</protein>
<dbReference type="InterPro" id="IPR000169">
    <property type="entry name" value="Pept_cys_AS"/>
</dbReference>
<organism evidence="14">
    <name type="scientific">Graphocephala atropunctata</name>
    <dbReference type="NCBI Taxonomy" id="36148"/>
    <lineage>
        <taxon>Eukaryota</taxon>
        <taxon>Metazoa</taxon>
        <taxon>Ecdysozoa</taxon>
        <taxon>Arthropoda</taxon>
        <taxon>Hexapoda</taxon>
        <taxon>Insecta</taxon>
        <taxon>Pterygota</taxon>
        <taxon>Neoptera</taxon>
        <taxon>Paraneoptera</taxon>
        <taxon>Hemiptera</taxon>
        <taxon>Auchenorrhyncha</taxon>
        <taxon>Membracoidea</taxon>
        <taxon>Cicadellidae</taxon>
        <taxon>Cicadellinae</taxon>
        <taxon>Cicadellini</taxon>
        <taxon>Graphocephala</taxon>
    </lineage>
</organism>
<name>A0A1B6M6Y6_9HEMI</name>
<evidence type="ECO:0000259" key="11">
    <source>
        <dbReference type="SMART" id="SM00043"/>
    </source>
</evidence>
<keyword evidence="3" id="KW-0645">Protease</keyword>
<dbReference type="InterPro" id="IPR000668">
    <property type="entry name" value="Peptidase_C1A_C"/>
</dbReference>
<evidence type="ECO:0000256" key="5">
    <source>
        <dbReference type="ARBA" id="ARBA00022801"/>
    </source>
</evidence>
<dbReference type="SUPFAM" id="SSF54001">
    <property type="entry name" value="Cysteine proteinases"/>
    <property type="match status" value="1"/>
</dbReference>
<dbReference type="Pfam" id="PF00112">
    <property type="entry name" value="Peptidase_C1"/>
    <property type="match status" value="1"/>
</dbReference>
<evidence type="ECO:0000256" key="4">
    <source>
        <dbReference type="ARBA" id="ARBA00022729"/>
    </source>
</evidence>
<dbReference type="CDD" id="cd00042">
    <property type="entry name" value="CY"/>
    <property type="match status" value="2"/>
</dbReference>
<reference evidence="14" key="1">
    <citation type="submission" date="2015-11" db="EMBL/GenBank/DDBJ databases">
        <title>De novo transcriptome assembly of four potential Pierce s Disease insect vectors from Arizona vineyards.</title>
        <authorList>
            <person name="Tassone E.E."/>
        </authorList>
    </citation>
    <scope>NUCLEOTIDE SEQUENCE</scope>
</reference>
<feature type="domain" description="Cystatin" evidence="11">
    <location>
        <begin position="94"/>
        <end position="201"/>
    </location>
</feature>
<accession>A0A1B6M6Y6</accession>
<dbReference type="CDD" id="cd02248">
    <property type="entry name" value="Peptidase_C1A"/>
    <property type="match status" value="1"/>
</dbReference>
<keyword evidence="6" id="KW-0788">Thiol protease</keyword>
<evidence type="ECO:0000256" key="8">
    <source>
        <dbReference type="ARBA" id="ARBA00023157"/>
    </source>
</evidence>
<feature type="domain" description="Cathepsin propeptide inhibitor" evidence="13">
    <location>
        <begin position="223"/>
        <end position="280"/>
    </location>
</feature>
<dbReference type="InterPro" id="IPR018073">
    <property type="entry name" value="Prot_inh_cystat_CS"/>
</dbReference>
<evidence type="ECO:0000256" key="9">
    <source>
        <dbReference type="ARBA" id="ARBA00023180"/>
    </source>
</evidence>
<dbReference type="InterPro" id="IPR039417">
    <property type="entry name" value="Peptidase_C1A_papain-like"/>
</dbReference>
<dbReference type="PROSITE" id="PS00287">
    <property type="entry name" value="CYSTATIN"/>
    <property type="match status" value="2"/>
</dbReference>
<keyword evidence="7" id="KW-0865">Zymogen</keyword>
<dbReference type="EMBL" id="GEBQ01008292">
    <property type="protein sequence ID" value="JAT31685.1"/>
    <property type="molecule type" value="Transcribed_RNA"/>
</dbReference>
<dbReference type="GO" id="GO:0004869">
    <property type="term" value="F:cysteine-type endopeptidase inhibitor activity"/>
    <property type="evidence" value="ECO:0007669"/>
    <property type="project" value="InterPro"/>
</dbReference>